<evidence type="ECO:0000259" key="8">
    <source>
        <dbReference type="PROSITE" id="PS50011"/>
    </source>
</evidence>
<feature type="compositionally biased region" description="Polar residues" evidence="6">
    <location>
        <begin position="434"/>
        <end position="443"/>
    </location>
</feature>
<dbReference type="InterPro" id="IPR008271">
    <property type="entry name" value="Ser/Thr_kinase_AS"/>
</dbReference>
<keyword evidence="3 9" id="KW-0418">Kinase</keyword>
<keyword evidence="10" id="KW-1185">Reference proteome</keyword>
<keyword evidence="9" id="KW-0723">Serine/threonine-protein kinase</keyword>
<name>A0ABZ2LR21_9BACT</name>
<dbReference type="Proteomes" id="UP001370348">
    <property type="component" value="Chromosome"/>
</dbReference>
<reference evidence="9 10" key="1">
    <citation type="submission" date="2021-12" db="EMBL/GenBank/DDBJ databases">
        <title>Discovery of the Pendulisporaceae a myxobacterial family with distinct sporulation behavior and unique specialized metabolism.</title>
        <authorList>
            <person name="Garcia R."/>
            <person name="Popoff A."/>
            <person name="Bader C.D."/>
            <person name="Loehr J."/>
            <person name="Walesch S."/>
            <person name="Walt C."/>
            <person name="Boldt J."/>
            <person name="Bunk B."/>
            <person name="Haeckl F.J.F.P.J."/>
            <person name="Gunesch A.P."/>
            <person name="Birkelbach J."/>
            <person name="Nuebel U."/>
            <person name="Pietschmann T."/>
            <person name="Bach T."/>
            <person name="Mueller R."/>
        </authorList>
    </citation>
    <scope>NUCLEOTIDE SEQUENCE [LARGE SCALE GENOMIC DNA]</scope>
    <source>
        <strain evidence="9 10">MSr11954</strain>
    </source>
</reference>
<dbReference type="GO" id="GO:0004674">
    <property type="term" value="F:protein serine/threonine kinase activity"/>
    <property type="evidence" value="ECO:0007669"/>
    <property type="project" value="UniProtKB-KW"/>
</dbReference>
<evidence type="ECO:0000256" key="5">
    <source>
        <dbReference type="PROSITE-ProRule" id="PRU10141"/>
    </source>
</evidence>
<evidence type="ECO:0000256" key="3">
    <source>
        <dbReference type="ARBA" id="ARBA00022777"/>
    </source>
</evidence>
<dbReference type="CDD" id="cd14014">
    <property type="entry name" value="STKc_PknB_like"/>
    <property type="match status" value="1"/>
</dbReference>
<proteinExistence type="predicted"/>
<organism evidence="9 10">
    <name type="scientific">Pendulispora albinea</name>
    <dbReference type="NCBI Taxonomy" id="2741071"/>
    <lineage>
        <taxon>Bacteria</taxon>
        <taxon>Pseudomonadati</taxon>
        <taxon>Myxococcota</taxon>
        <taxon>Myxococcia</taxon>
        <taxon>Myxococcales</taxon>
        <taxon>Sorangiineae</taxon>
        <taxon>Pendulisporaceae</taxon>
        <taxon>Pendulispora</taxon>
    </lineage>
</organism>
<dbReference type="InterPro" id="IPR017441">
    <property type="entry name" value="Protein_kinase_ATP_BS"/>
</dbReference>
<protein>
    <submittedName>
        <fullName evidence="9">Serine/threonine protein kinase</fullName>
    </submittedName>
</protein>
<dbReference type="PANTHER" id="PTHR43289:SF6">
    <property type="entry name" value="SERINE_THREONINE-PROTEIN KINASE NEKL-3"/>
    <property type="match status" value="1"/>
</dbReference>
<dbReference type="PANTHER" id="PTHR43289">
    <property type="entry name" value="MITOGEN-ACTIVATED PROTEIN KINASE KINASE KINASE 20-RELATED"/>
    <property type="match status" value="1"/>
</dbReference>
<dbReference type="EMBL" id="CP089984">
    <property type="protein sequence ID" value="WXB13371.1"/>
    <property type="molecule type" value="Genomic_DNA"/>
</dbReference>
<dbReference type="PROSITE" id="PS00108">
    <property type="entry name" value="PROTEIN_KINASE_ST"/>
    <property type="match status" value="1"/>
</dbReference>
<feature type="compositionally biased region" description="Low complexity" evidence="6">
    <location>
        <begin position="452"/>
        <end position="470"/>
    </location>
</feature>
<keyword evidence="7" id="KW-0812">Transmembrane</keyword>
<feature type="domain" description="Protein kinase" evidence="8">
    <location>
        <begin position="18"/>
        <end position="284"/>
    </location>
</feature>
<dbReference type="PROSITE" id="PS00107">
    <property type="entry name" value="PROTEIN_KINASE_ATP"/>
    <property type="match status" value="1"/>
</dbReference>
<keyword evidence="7" id="KW-1133">Transmembrane helix</keyword>
<evidence type="ECO:0000256" key="4">
    <source>
        <dbReference type="ARBA" id="ARBA00022840"/>
    </source>
</evidence>
<dbReference type="Pfam" id="PF00069">
    <property type="entry name" value="Pkinase"/>
    <property type="match status" value="1"/>
</dbReference>
<gene>
    <name evidence="9" type="ORF">LZC94_36705</name>
</gene>
<evidence type="ECO:0000313" key="9">
    <source>
        <dbReference type="EMBL" id="WXB13371.1"/>
    </source>
</evidence>
<dbReference type="SMART" id="SM00220">
    <property type="entry name" value="S_TKc"/>
    <property type="match status" value="1"/>
</dbReference>
<sequence length="580" mass="61190">MTAAVQSFEPGTILLGRYRVEKIVGRGGMGVVLAAWDTELLHHVAIKVLVGLAFADSEPVERFMREARITVKLTSDHVVRVINAGTLESGAPYIVMDLLEGHDLGGTHHPLAPAVAVDYVLQAIDAVAEAHAQGIIHRDLKPSNLFLATRTGASPIIKVLDFGISKASPLEGDPSLTGTTSIMGSPRYMSPEQFRSAKLVDERTDVWALGAIAYHLMSGAPPFEGSSVGEVFEAVSTREPIPLRGRRPEVPMGLEHVIARCLQKNPKERFQTVADLAQALGPFGTGEWQRCVVRAMKLLEGKSTQNLHAVWMMPTETAIAPPAPSAVPPAPEPPWRSKRWLALGFAGLFALLLSATALGAFLAIAWTKRHPPAAPAGMTDPVGAVTGGPVLSSAAVDSGVAAADLADAGVEDAGAADAASIVAVGVSLTPGVAPSSSATVQTGRGTGISPVASSSSGASNSTNGSNASNGSKRRVLTDFQRSRLLGHYSTFDGASGFVLDRLEDPWRAKLDGESSVKILKSRPGSYGTMEYVNANGEKANGENDFWIRVQKDTGEVLLFDGPKQFEGVKVVRDADARPLR</sequence>
<dbReference type="InterPro" id="IPR000719">
    <property type="entry name" value="Prot_kinase_dom"/>
</dbReference>
<accession>A0ABZ2LR21</accession>
<evidence type="ECO:0000256" key="6">
    <source>
        <dbReference type="SAM" id="MobiDB-lite"/>
    </source>
</evidence>
<evidence type="ECO:0000256" key="1">
    <source>
        <dbReference type="ARBA" id="ARBA00022679"/>
    </source>
</evidence>
<feature type="region of interest" description="Disordered" evidence="6">
    <location>
        <begin position="433"/>
        <end position="473"/>
    </location>
</feature>
<dbReference type="InterPro" id="IPR011009">
    <property type="entry name" value="Kinase-like_dom_sf"/>
</dbReference>
<dbReference type="RefSeq" id="WP_394822995.1">
    <property type="nucleotide sequence ID" value="NZ_CP089984.1"/>
</dbReference>
<evidence type="ECO:0000313" key="10">
    <source>
        <dbReference type="Proteomes" id="UP001370348"/>
    </source>
</evidence>
<keyword evidence="1" id="KW-0808">Transferase</keyword>
<dbReference type="Gene3D" id="3.30.200.20">
    <property type="entry name" value="Phosphorylase Kinase, domain 1"/>
    <property type="match status" value="1"/>
</dbReference>
<dbReference type="Gene3D" id="1.10.510.10">
    <property type="entry name" value="Transferase(Phosphotransferase) domain 1"/>
    <property type="match status" value="1"/>
</dbReference>
<feature type="transmembrane region" description="Helical" evidence="7">
    <location>
        <begin position="340"/>
        <end position="366"/>
    </location>
</feature>
<evidence type="ECO:0000256" key="2">
    <source>
        <dbReference type="ARBA" id="ARBA00022741"/>
    </source>
</evidence>
<keyword evidence="4 5" id="KW-0067">ATP-binding</keyword>
<dbReference type="PROSITE" id="PS50011">
    <property type="entry name" value="PROTEIN_KINASE_DOM"/>
    <property type="match status" value="1"/>
</dbReference>
<dbReference type="SUPFAM" id="SSF56112">
    <property type="entry name" value="Protein kinase-like (PK-like)"/>
    <property type="match status" value="1"/>
</dbReference>
<feature type="binding site" evidence="5">
    <location>
        <position position="47"/>
    </location>
    <ligand>
        <name>ATP</name>
        <dbReference type="ChEBI" id="CHEBI:30616"/>
    </ligand>
</feature>
<evidence type="ECO:0000256" key="7">
    <source>
        <dbReference type="SAM" id="Phobius"/>
    </source>
</evidence>
<keyword evidence="7" id="KW-0472">Membrane</keyword>
<keyword evidence="2 5" id="KW-0547">Nucleotide-binding</keyword>